<evidence type="ECO:0008006" key="4">
    <source>
        <dbReference type="Google" id="ProtNLM"/>
    </source>
</evidence>
<sequence length="107" mass="11532">MRTGLTAWATVRATTAQAACCIHMPAALLAALMCPNQFVPGKPTMTDRSPAMRRIAPAMSLAVLGRKHRTFKAMRAKPFRRHSLESGNTATFIARAVPTNVARKVAG</sequence>
<feature type="chain" id="PRO_5012427451" description="Secreted protein" evidence="1">
    <location>
        <begin position="19"/>
        <end position="107"/>
    </location>
</feature>
<dbReference type="Proteomes" id="UP000219182">
    <property type="component" value="Unassembled WGS sequence"/>
</dbReference>
<keyword evidence="1" id="KW-0732">Signal</keyword>
<dbReference type="EMBL" id="NWQG01000173">
    <property type="protein sequence ID" value="PDQ18664.1"/>
    <property type="molecule type" value="Genomic_DNA"/>
</dbReference>
<protein>
    <recommendedName>
        <fullName evidence="4">Secreted protein</fullName>
    </recommendedName>
</protein>
<accession>A0A2A6F9Y2</accession>
<reference evidence="2 3" key="1">
    <citation type="submission" date="2017-09" db="EMBL/GenBank/DDBJ databases">
        <title>Mesorhizobum sanjuanii sp. nov. isolated from nodules of Lotus tenuis in saline-alkaline lowlands of Flooding Pampa.</title>
        <authorList>
            <person name="Sannazzaro A.I."/>
            <person name="Torres Tejerizo G.A."/>
            <person name="Fontana F."/>
            <person name="Cumpa Velazquez L.M."/>
            <person name="Hansen L."/>
            <person name="Pistorio M."/>
            <person name="Estrella M.J."/>
        </authorList>
    </citation>
    <scope>NUCLEOTIDE SEQUENCE [LARGE SCALE GENOMIC DNA]</scope>
    <source>
        <strain evidence="2 3">BSA136</strain>
    </source>
</reference>
<keyword evidence="3" id="KW-1185">Reference proteome</keyword>
<evidence type="ECO:0000256" key="1">
    <source>
        <dbReference type="SAM" id="SignalP"/>
    </source>
</evidence>
<evidence type="ECO:0000313" key="2">
    <source>
        <dbReference type="EMBL" id="PDQ18664.1"/>
    </source>
</evidence>
<proteinExistence type="predicted"/>
<organism evidence="2 3">
    <name type="scientific">Mesorhizobium sanjuanii</name>
    <dbReference type="NCBI Taxonomy" id="2037900"/>
    <lineage>
        <taxon>Bacteria</taxon>
        <taxon>Pseudomonadati</taxon>
        <taxon>Pseudomonadota</taxon>
        <taxon>Alphaproteobacteria</taxon>
        <taxon>Hyphomicrobiales</taxon>
        <taxon>Phyllobacteriaceae</taxon>
        <taxon>Mesorhizobium</taxon>
    </lineage>
</organism>
<name>A0A2A6F9Y2_9HYPH</name>
<comment type="caution">
    <text evidence="2">The sequence shown here is derived from an EMBL/GenBank/DDBJ whole genome shotgun (WGS) entry which is preliminary data.</text>
</comment>
<dbReference type="AlphaFoldDB" id="A0A2A6F9Y2"/>
<evidence type="ECO:0000313" key="3">
    <source>
        <dbReference type="Proteomes" id="UP000219182"/>
    </source>
</evidence>
<feature type="signal peptide" evidence="1">
    <location>
        <begin position="1"/>
        <end position="18"/>
    </location>
</feature>
<gene>
    <name evidence="2" type="ORF">CN311_23435</name>
</gene>